<dbReference type="Gene3D" id="3.30.565.10">
    <property type="entry name" value="Histidine kinase-like ATPase, C-terminal domain"/>
    <property type="match status" value="1"/>
</dbReference>
<dbReference type="InterPro" id="IPR003594">
    <property type="entry name" value="HATPase_dom"/>
</dbReference>
<keyword evidence="5" id="KW-1185">Reference proteome</keyword>
<feature type="domain" description="Histidine kinase/HSP90-like ATPase" evidence="3">
    <location>
        <begin position="31"/>
        <end position="136"/>
    </location>
</feature>
<evidence type="ECO:0000256" key="1">
    <source>
        <dbReference type="ARBA" id="ARBA00022527"/>
    </source>
</evidence>
<keyword evidence="1" id="KW-0723">Serine/threonine-protein kinase</keyword>
<organism evidence="4 5">
    <name type="scientific">Streptomyces cyanogenus</name>
    <dbReference type="NCBI Taxonomy" id="80860"/>
    <lineage>
        <taxon>Bacteria</taxon>
        <taxon>Bacillati</taxon>
        <taxon>Actinomycetota</taxon>
        <taxon>Actinomycetes</taxon>
        <taxon>Kitasatosporales</taxon>
        <taxon>Streptomycetaceae</taxon>
        <taxon>Streptomyces</taxon>
    </lineage>
</organism>
<dbReference type="Proteomes" id="UP000663908">
    <property type="component" value="Chromosome"/>
</dbReference>
<name>A0ABX7TYS6_STRCY</name>
<keyword evidence="1" id="KW-0808">Transferase</keyword>
<evidence type="ECO:0000313" key="5">
    <source>
        <dbReference type="Proteomes" id="UP000663908"/>
    </source>
</evidence>
<keyword evidence="1" id="KW-0418">Kinase</keyword>
<evidence type="ECO:0000313" key="4">
    <source>
        <dbReference type="EMBL" id="QTE01921.1"/>
    </source>
</evidence>
<protein>
    <submittedName>
        <fullName evidence="4">Histidine kinase-, DNA gyrase B-, and HSP90-like ATPase</fullName>
    </submittedName>
</protein>
<gene>
    <name evidence="4" type="ORF">S1361_31610</name>
</gene>
<dbReference type="PANTHER" id="PTHR35526">
    <property type="entry name" value="ANTI-SIGMA-F FACTOR RSBW-RELATED"/>
    <property type="match status" value="1"/>
</dbReference>
<dbReference type="PANTHER" id="PTHR35526:SF3">
    <property type="entry name" value="ANTI-SIGMA-F FACTOR RSBW"/>
    <property type="match status" value="1"/>
</dbReference>
<dbReference type="CDD" id="cd16936">
    <property type="entry name" value="HATPase_RsbW-like"/>
    <property type="match status" value="1"/>
</dbReference>
<dbReference type="RefSeq" id="WP_208035304.1">
    <property type="nucleotide sequence ID" value="NZ_CP071839.1"/>
</dbReference>
<dbReference type="EMBL" id="CP071839">
    <property type="protein sequence ID" value="QTE01921.1"/>
    <property type="molecule type" value="Genomic_DNA"/>
</dbReference>
<dbReference type="InterPro" id="IPR050267">
    <property type="entry name" value="Anti-sigma-factor_SerPK"/>
</dbReference>
<reference evidence="4 5" key="1">
    <citation type="submission" date="2021-03" db="EMBL/GenBank/DDBJ databases">
        <title>Complete genome sequence of Streptomyces cyanogenus S136, producer of anticancer angucycline landomycin A.</title>
        <authorList>
            <person name="Hrab P."/>
            <person name="Ruckert C."/>
            <person name="Busche T."/>
            <person name="Ostash I."/>
            <person name="Kalinowski J."/>
            <person name="Fedorenko V."/>
            <person name="Yushchuk O."/>
            <person name="Ostash B."/>
        </authorList>
    </citation>
    <scope>NUCLEOTIDE SEQUENCE [LARGE SCALE GENOMIC DNA]</scope>
    <source>
        <strain evidence="4 5">S136</strain>
    </source>
</reference>
<feature type="region of interest" description="Disordered" evidence="2">
    <location>
        <begin position="1"/>
        <end position="22"/>
    </location>
</feature>
<proteinExistence type="predicted"/>
<dbReference type="Pfam" id="PF13581">
    <property type="entry name" value="HATPase_c_2"/>
    <property type="match status" value="1"/>
</dbReference>
<evidence type="ECO:0000256" key="2">
    <source>
        <dbReference type="SAM" id="MobiDB-lite"/>
    </source>
</evidence>
<evidence type="ECO:0000259" key="3">
    <source>
        <dbReference type="Pfam" id="PF13581"/>
    </source>
</evidence>
<dbReference type="SUPFAM" id="SSF55874">
    <property type="entry name" value="ATPase domain of HSP90 chaperone/DNA topoisomerase II/histidine kinase"/>
    <property type="match status" value="1"/>
</dbReference>
<sequence length="149" mass="16012">MTITLSKRTPGDQPSEAPWRYSASWGSRGTRITDARHAVRSLLARAGHHPRKRPSHDAQLVVSELVTNAVRHAPGPGELLLEVTPDAAHLRIVVCDSSPLPPRLQAPDAGRIGGHGLNLVTRLCEQVYTIALKTGKRVVADLPLHPAAG</sequence>
<dbReference type="InterPro" id="IPR036890">
    <property type="entry name" value="HATPase_C_sf"/>
</dbReference>
<accession>A0ABX7TYS6</accession>